<evidence type="ECO:0000313" key="1">
    <source>
        <dbReference type="EMBL" id="KAF2559664.1"/>
    </source>
</evidence>
<name>A0A8S9HQG0_BRACR</name>
<reference evidence="1" key="1">
    <citation type="submission" date="2019-12" db="EMBL/GenBank/DDBJ databases">
        <title>Genome sequencing and annotation of Brassica cretica.</title>
        <authorList>
            <person name="Studholme D.J."/>
            <person name="Sarris P.F."/>
        </authorList>
    </citation>
    <scope>NUCLEOTIDE SEQUENCE</scope>
    <source>
        <strain evidence="1">PFS-001/15</strain>
        <tissue evidence="1">Leaf</tissue>
    </source>
</reference>
<gene>
    <name evidence="1" type="ORF">F2Q68_00016591</name>
</gene>
<sequence>MLMKKKVKQYAERIGGGSQHPRHVQKDFSRTLDTQLKMASCVQVTKILCLSLKPTQHCTYPFHAGTRVACRAISQLLVFVELKAIGLRKILKPSCVFAHRPRTFHALFLFPFHSVTLALSPAAVTTQ</sequence>
<evidence type="ECO:0000313" key="2">
    <source>
        <dbReference type="Proteomes" id="UP000712281"/>
    </source>
</evidence>
<dbReference type="AlphaFoldDB" id="A0A8S9HQG0"/>
<protein>
    <submittedName>
        <fullName evidence="1">Uncharacterized protein</fullName>
    </submittedName>
</protein>
<proteinExistence type="predicted"/>
<organism evidence="1 2">
    <name type="scientific">Brassica cretica</name>
    <name type="common">Mustard</name>
    <dbReference type="NCBI Taxonomy" id="69181"/>
    <lineage>
        <taxon>Eukaryota</taxon>
        <taxon>Viridiplantae</taxon>
        <taxon>Streptophyta</taxon>
        <taxon>Embryophyta</taxon>
        <taxon>Tracheophyta</taxon>
        <taxon>Spermatophyta</taxon>
        <taxon>Magnoliopsida</taxon>
        <taxon>eudicotyledons</taxon>
        <taxon>Gunneridae</taxon>
        <taxon>Pentapetalae</taxon>
        <taxon>rosids</taxon>
        <taxon>malvids</taxon>
        <taxon>Brassicales</taxon>
        <taxon>Brassicaceae</taxon>
        <taxon>Brassiceae</taxon>
        <taxon>Brassica</taxon>
    </lineage>
</organism>
<comment type="caution">
    <text evidence="1">The sequence shown here is derived from an EMBL/GenBank/DDBJ whole genome shotgun (WGS) entry which is preliminary data.</text>
</comment>
<accession>A0A8S9HQG0</accession>
<dbReference type="Proteomes" id="UP000712281">
    <property type="component" value="Unassembled WGS sequence"/>
</dbReference>
<dbReference type="EMBL" id="QGKW02001940">
    <property type="protein sequence ID" value="KAF2559664.1"/>
    <property type="molecule type" value="Genomic_DNA"/>
</dbReference>